<evidence type="ECO:0008006" key="4">
    <source>
        <dbReference type="Google" id="ProtNLM"/>
    </source>
</evidence>
<proteinExistence type="predicted"/>
<dbReference type="CDD" id="cd00158">
    <property type="entry name" value="RHOD"/>
    <property type="match status" value="1"/>
</dbReference>
<sequence length="428" mass="47180">MATTTTTTTTTNATAALTGEEGSELPRTRTAEQFDELAIKEALSSTQTNQHTEVELKNILRLEQLTINKKMVRKYQSLFPQIPTMTSVELVERWKQQDREDDERDSQSSSSSIDSEEHASQSNSPESSARRNKVSGPLLLVDVRSKSERTVSTIPGACSMDDLETIRWINKYVHGFEGKQLRCGTPTIVMYCTIGYRSGREAQRLYDDLTTTFDIDIGSNTVEIKNLDGILAYSFVDNAPPLMYPATSDGGSDYHMTKRIHSFGKEWSTACNPDYDVVYFNTKSKLCKHLLQTGFISAVRVIQHLVSKSIKKTRKTKVIKNVCIEPLPVLHIGIPKILGGNGSHSTSDLTALDTTTNNNNNSTDLNTLKRISLTGYTTNVNDANAATTTTDTCTVATTTSNNTNTPCCANSNNNIISSTTTTNETAVR</sequence>
<dbReference type="Proteomes" id="UP000095751">
    <property type="component" value="Unassembled WGS sequence"/>
</dbReference>
<dbReference type="KEGG" id="fcy:FRACYDRAFT_260036"/>
<accession>A0A1E7FN16</accession>
<evidence type="ECO:0000313" key="3">
    <source>
        <dbReference type="Proteomes" id="UP000095751"/>
    </source>
</evidence>
<dbReference type="EMBL" id="KV784355">
    <property type="protein sequence ID" value="OEU19559.1"/>
    <property type="molecule type" value="Genomic_DNA"/>
</dbReference>
<dbReference type="InParanoid" id="A0A1E7FN16"/>
<feature type="region of interest" description="Disordered" evidence="1">
    <location>
        <begin position="95"/>
        <end position="133"/>
    </location>
</feature>
<dbReference type="SUPFAM" id="SSF52821">
    <property type="entry name" value="Rhodanese/Cell cycle control phosphatase"/>
    <property type="match status" value="1"/>
</dbReference>
<organism evidence="2 3">
    <name type="scientific">Fragilariopsis cylindrus CCMP1102</name>
    <dbReference type="NCBI Taxonomy" id="635003"/>
    <lineage>
        <taxon>Eukaryota</taxon>
        <taxon>Sar</taxon>
        <taxon>Stramenopiles</taxon>
        <taxon>Ochrophyta</taxon>
        <taxon>Bacillariophyta</taxon>
        <taxon>Bacillariophyceae</taxon>
        <taxon>Bacillariophycidae</taxon>
        <taxon>Bacillariales</taxon>
        <taxon>Bacillariaceae</taxon>
        <taxon>Fragilariopsis</taxon>
    </lineage>
</organism>
<dbReference type="AlphaFoldDB" id="A0A1E7FN16"/>
<feature type="region of interest" description="Disordered" evidence="1">
    <location>
        <begin position="1"/>
        <end position="28"/>
    </location>
</feature>
<dbReference type="OrthoDB" id="48946at2759"/>
<keyword evidence="3" id="KW-1185">Reference proteome</keyword>
<name>A0A1E7FN16_9STRA</name>
<gene>
    <name evidence="2" type="ORF">FRACYDRAFT_260036</name>
</gene>
<dbReference type="InterPro" id="IPR036873">
    <property type="entry name" value="Rhodanese-like_dom_sf"/>
</dbReference>
<evidence type="ECO:0000313" key="2">
    <source>
        <dbReference type="EMBL" id="OEU19559.1"/>
    </source>
</evidence>
<reference evidence="2 3" key="1">
    <citation type="submission" date="2016-09" db="EMBL/GenBank/DDBJ databases">
        <title>Extensive genetic diversity and differential bi-allelic expression allows diatom success in the polar Southern Ocean.</title>
        <authorList>
            <consortium name="DOE Joint Genome Institute"/>
            <person name="Mock T."/>
            <person name="Otillar R.P."/>
            <person name="Strauss J."/>
            <person name="Dupont C."/>
            <person name="Frickenhaus S."/>
            <person name="Maumus F."/>
            <person name="Mcmullan M."/>
            <person name="Sanges R."/>
            <person name="Schmutz J."/>
            <person name="Toseland A."/>
            <person name="Valas R."/>
            <person name="Veluchamy A."/>
            <person name="Ward B.J."/>
            <person name="Allen A."/>
            <person name="Barry K."/>
            <person name="Falciatore A."/>
            <person name="Ferrante M."/>
            <person name="Fortunato A.E."/>
            <person name="Gloeckner G."/>
            <person name="Gruber A."/>
            <person name="Hipkin R."/>
            <person name="Janech M."/>
            <person name="Kroth P."/>
            <person name="Leese F."/>
            <person name="Lindquist E."/>
            <person name="Lyon B.R."/>
            <person name="Martin J."/>
            <person name="Mayer C."/>
            <person name="Parker M."/>
            <person name="Quesneville H."/>
            <person name="Raymond J."/>
            <person name="Uhlig C."/>
            <person name="Valentin K.U."/>
            <person name="Worden A.Z."/>
            <person name="Armbrust E.V."/>
            <person name="Bowler C."/>
            <person name="Green B."/>
            <person name="Moulton V."/>
            <person name="Van Oosterhout C."/>
            <person name="Grigoriev I."/>
        </authorList>
    </citation>
    <scope>NUCLEOTIDE SEQUENCE [LARGE SCALE GENOMIC DNA]</scope>
    <source>
        <strain evidence="2 3">CCMP1102</strain>
    </source>
</reference>
<dbReference type="Gene3D" id="3.40.250.10">
    <property type="entry name" value="Rhodanese-like domain"/>
    <property type="match status" value="1"/>
</dbReference>
<protein>
    <recommendedName>
        <fullName evidence="4">Rhodanese domain-containing protein</fullName>
    </recommendedName>
</protein>
<feature type="compositionally biased region" description="Low complexity" evidence="1">
    <location>
        <begin position="1"/>
        <end position="18"/>
    </location>
</feature>
<evidence type="ECO:0000256" key="1">
    <source>
        <dbReference type="SAM" id="MobiDB-lite"/>
    </source>
</evidence>